<evidence type="ECO:0000256" key="1">
    <source>
        <dbReference type="SAM" id="Phobius"/>
    </source>
</evidence>
<dbReference type="OrthoDB" id="653086at2"/>
<reference evidence="4 5" key="1">
    <citation type="submission" date="2016-05" db="EMBL/GenBank/DDBJ databases">
        <title>Niabella ginsenosidivorans BS26 whole genome sequencing.</title>
        <authorList>
            <person name="Im W.T."/>
            <person name="Siddiqi M.Z."/>
        </authorList>
    </citation>
    <scope>NUCLEOTIDE SEQUENCE [LARGE SCALE GENOMIC DNA]</scope>
    <source>
        <strain evidence="4 5">BS26</strain>
    </source>
</reference>
<dbReference type="KEGG" id="nia:A8C56_03505"/>
<feature type="domain" description="FecR protein" evidence="2">
    <location>
        <begin position="121"/>
        <end position="210"/>
    </location>
</feature>
<dbReference type="Proteomes" id="UP000077667">
    <property type="component" value="Chromosome"/>
</dbReference>
<dbReference type="PIRSF" id="PIRSF018266">
    <property type="entry name" value="FecR"/>
    <property type="match status" value="1"/>
</dbReference>
<keyword evidence="5" id="KW-1185">Reference proteome</keyword>
<keyword evidence="1" id="KW-0812">Transmembrane</keyword>
<gene>
    <name evidence="4" type="ORF">A8C56_03505</name>
</gene>
<keyword evidence="1" id="KW-1133">Transmembrane helix</keyword>
<dbReference type="RefSeq" id="WP_067752114.1">
    <property type="nucleotide sequence ID" value="NZ_CP015772.1"/>
</dbReference>
<feature type="domain" description="Protein FecR C-terminal" evidence="3">
    <location>
        <begin position="253"/>
        <end position="318"/>
    </location>
</feature>
<dbReference type="PANTHER" id="PTHR30273:SF2">
    <property type="entry name" value="PROTEIN FECR"/>
    <property type="match status" value="1"/>
</dbReference>
<keyword evidence="1" id="KW-0472">Membrane</keyword>
<proteinExistence type="predicted"/>
<dbReference type="InterPro" id="IPR012373">
    <property type="entry name" value="Ferrdict_sens_TM"/>
</dbReference>
<evidence type="ECO:0008006" key="6">
    <source>
        <dbReference type="Google" id="ProtNLM"/>
    </source>
</evidence>
<evidence type="ECO:0000259" key="3">
    <source>
        <dbReference type="Pfam" id="PF16344"/>
    </source>
</evidence>
<dbReference type="AlphaFoldDB" id="A0A1A9I0G0"/>
<dbReference type="Gene3D" id="3.55.50.30">
    <property type="match status" value="1"/>
</dbReference>
<evidence type="ECO:0000259" key="2">
    <source>
        <dbReference type="Pfam" id="PF04773"/>
    </source>
</evidence>
<dbReference type="EMBL" id="CP015772">
    <property type="protein sequence ID" value="ANH80172.1"/>
    <property type="molecule type" value="Genomic_DNA"/>
</dbReference>
<evidence type="ECO:0000313" key="5">
    <source>
        <dbReference type="Proteomes" id="UP000077667"/>
    </source>
</evidence>
<dbReference type="Pfam" id="PF16344">
    <property type="entry name" value="FecR_C"/>
    <property type="match status" value="1"/>
</dbReference>
<evidence type="ECO:0000313" key="4">
    <source>
        <dbReference type="EMBL" id="ANH80172.1"/>
    </source>
</evidence>
<dbReference type="Gene3D" id="2.60.120.1440">
    <property type="match status" value="1"/>
</dbReference>
<dbReference type="Pfam" id="PF04773">
    <property type="entry name" value="FecR"/>
    <property type="match status" value="1"/>
</dbReference>
<dbReference type="InterPro" id="IPR032508">
    <property type="entry name" value="FecR_C"/>
</dbReference>
<protein>
    <recommendedName>
        <fullName evidence="6">FecR protein domain-containing protein</fullName>
    </recommendedName>
</protein>
<dbReference type="GO" id="GO:0016989">
    <property type="term" value="F:sigma factor antagonist activity"/>
    <property type="evidence" value="ECO:0007669"/>
    <property type="project" value="TreeGrafter"/>
</dbReference>
<dbReference type="STRING" id="1176587.A8C56_03505"/>
<name>A0A1A9I0G0_9BACT</name>
<accession>A0A1A9I0G0</accession>
<dbReference type="InterPro" id="IPR006860">
    <property type="entry name" value="FecR"/>
</dbReference>
<feature type="transmembrane region" description="Helical" evidence="1">
    <location>
        <begin position="75"/>
        <end position="96"/>
    </location>
</feature>
<sequence length="325" mass="36396">MKELTEWVNATPANKLYFRQQLEVWSAAIEQKNAHLYNKDKAFKRFKNRVRRVKAAGNKEPLRPSIIMAAHKRGFYYKVASYAAILVIIAGMVLFLRTTRSGPGAASGRERVSFIQIDVPLGARKKCILPDKTVVWLNAGSVFKYPSGFSGKTRKVFLNGEGYFEVTKDAGHPFIVTTSKGTITVTGTTFNVYAYAAKPRFVTALLEGHVSVIAKNGKAVNLLPLQKAELNNEALTISSISDPDEYRWKDGLISFDNERITDVLERLGIAFGQKITIQHLDNPNLLLTGKFRLKDGLEYALKVLSESYDITYKHDANDKGYIIIN</sequence>
<organism evidence="4 5">
    <name type="scientific">Niabella ginsenosidivorans</name>
    <dbReference type="NCBI Taxonomy" id="1176587"/>
    <lineage>
        <taxon>Bacteria</taxon>
        <taxon>Pseudomonadati</taxon>
        <taxon>Bacteroidota</taxon>
        <taxon>Chitinophagia</taxon>
        <taxon>Chitinophagales</taxon>
        <taxon>Chitinophagaceae</taxon>
        <taxon>Niabella</taxon>
    </lineage>
</organism>
<dbReference type="PANTHER" id="PTHR30273">
    <property type="entry name" value="PERIPLASMIC SIGNAL SENSOR AND SIGMA FACTOR ACTIVATOR FECR-RELATED"/>
    <property type="match status" value="1"/>
</dbReference>